<dbReference type="CDD" id="cd15457">
    <property type="entry name" value="NADAR"/>
    <property type="match status" value="1"/>
</dbReference>
<evidence type="ECO:0000259" key="3">
    <source>
        <dbReference type="Pfam" id="PF08719"/>
    </source>
</evidence>
<comment type="catalytic activity">
    <reaction evidence="1">
        <text>5-amino-6-(5-phospho-D-ribosylamino)uracil + H2O = 5,6-diaminouracil + D-ribose 5-phosphate</text>
        <dbReference type="Rhea" id="RHEA:55020"/>
        <dbReference type="ChEBI" id="CHEBI:15377"/>
        <dbReference type="ChEBI" id="CHEBI:46252"/>
        <dbReference type="ChEBI" id="CHEBI:58453"/>
        <dbReference type="ChEBI" id="CHEBI:78346"/>
    </reaction>
</comment>
<dbReference type="EMBL" id="JACHMH010000001">
    <property type="protein sequence ID" value="MBB4676271.1"/>
    <property type="molecule type" value="Genomic_DNA"/>
</dbReference>
<evidence type="ECO:0000313" key="4">
    <source>
        <dbReference type="EMBL" id="MBB4676271.1"/>
    </source>
</evidence>
<dbReference type="Gene3D" id="1.10.357.40">
    <property type="entry name" value="YbiA-like"/>
    <property type="match status" value="1"/>
</dbReference>
<gene>
    <name evidence="4" type="ORF">HNR67_002389</name>
</gene>
<accession>A0A7W7C864</accession>
<protein>
    <submittedName>
        <fullName evidence="4">RibA/ribD-fused uncharacterized protein</fullName>
    </submittedName>
</protein>
<name>A0A7W7C864_9PSEU</name>
<sequence length="179" mass="19776">MTKADLLARPDRPELLLFWGHRPESDGSAGKGCLSQWWPVELDDDGLRFRSAEHYMMFHKALLFEDQDTAARILAADDPGEAKTLGRQVKSFDSATWAARRVAIVTTGNELKFTQHPDLSAYLLGTGDQILVEASPLDEVWGIGLSAEDPRAADPAQWPGENLLGFALMTVRARLRAAM</sequence>
<dbReference type="NCBIfam" id="TIGR02464">
    <property type="entry name" value="ribofla_fusion"/>
    <property type="match status" value="1"/>
</dbReference>
<evidence type="ECO:0000256" key="1">
    <source>
        <dbReference type="ARBA" id="ARBA00000022"/>
    </source>
</evidence>
<evidence type="ECO:0000313" key="5">
    <source>
        <dbReference type="Proteomes" id="UP000533598"/>
    </source>
</evidence>
<organism evidence="4 5">
    <name type="scientific">Crossiella cryophila</name>
    <dbReference type="NCBI Taxonomy" id="43355"/>
    <lineage>
        <taxon>Bacteria</taxon>
        <taxon>Bacillati</taxon>
        <taxon>Actinomycetota</taxon>
        <taxon>Actinomycetes</taxon>
        <taxon>Pseudonocardiales</taxon>
        <taxon>Pseudonocardiaceae</taxon>
        <taxon>Crossiella</taxon>
    </lineage>
</organism>
<dbReference type="AlphaFoldDB" id="A0A7W7C864"/>
<dbReference type="Proteomes" id="UP000533598">
    <property type="component" value="Unassembled WGS sequence"/>
</dbReference>
<dbReference type="Pfam" id="PF08719">
    <property type="entry name" value="NADAR"/>
    <property type="match status" value="1"/>
</dbReference>
<dbReference type="InterPro" id="IPR037238">
    <property type="entry name" value="YbiA-like_sf"/>
</dbReference>
<reference evidence="4 5" key="1">
    <citation type="submission" date="2020-08" db="EMBL/GenBank/DDBJ databases">
        <title>Sequencing the genomes of 1000 actinobacteria strains.</title>
        <authorList>
            <person name="Klenk H.-P."/>
        </authorList>
    </citation>
    <scope>NUCLEOTIDE SEQUENCE [LARGE SCALE GENOMIC DNA]</scope>
    <source>
        <strain evidence="4 5">DSM 44230</strain>
    </source>
</reference>
<dbReference type="InterPro" id="IPR012816">
    <property type="entry name" value="NADAR"/>
</dbReference>
<comment type="caution">
    <text evidence="4">The sequence shown here is derived from an EMBL/GenBank/DDBJ whole genome shotgun (WGS) entry which is preliminary data.</text>
</comment>
<dbReference type="SUPFAM" id="SSF143990">
    <property type="entry name" value="YbiA-like"/>
    <property type="match status" value="1"/>
</dbReference>
<feature type="domain" description="NADAR" evidence="3">
    <location>
        <begin position="18"/>
        <end position="176"/>
    </location>
</feature>
<proteinExistence type="predicted"/>
<dbReference type="RefSeq" id="WP_185002118.1">
    <property type="nucleotide sequence ID" value="NZ_BAAAUI010000029.1"/>
</dbReference>
<comment type="catalytic activity">
    <reaction evidence="2">
        <text>2,5-diamino-6-hydroxy-4-(5-phosphoribosylamino)-pyrimidine + H2O = 2,5,6-triamino-4-hydroxypyrimidine + D-ribose 5-phosphate</text>
        <dbReference type="Rhea" id="RHEA:23436"/>
        <dbReference type="ChEBI" id="CHEBI:15377"/>
        <dbReference type="ChEBI" id="CHEBI:58614"/>
        <dbReference type="ChEBI" id="CHEBI:78346"/>
        <dbReference type="ChEBI" id="CHEBI:137796"/>
    </reaction>
</comment>
<keyword evidence="5" id="KW-1185">Reference proteome</keyword>
<evidence type="ECO:0000256" key="2">
    <source>
        <dbReference type="ARBA" id="ARBA00000751"/>
    </source>
</evidence>